<sequence>MSAPNTNIDRQKKRHRPALWGMAVVAVFAGLVFFLNVAFSVDGDGPLDAFFTDDAPVLESDPEN</sequence>
<keyword evidence="3" id="KW-1185">Reference proteome</keyword>
<dbReference type="RefSeq" id="WP_076626398.1">
    <property type="nucleotide sequence ID" value="NZ_CP019312.1"/>
</dbReference>
<organism evidence="2 3">
    <name type="scientific">Tateyamaria omphalii</name>
    <dbReference type="NCBI Taxonomy" id="299262"/>
    <lineage>
        <taxon>Bacteria</taxon>
        <taxon>Pseudomonadati</taxon>
        <taxon>Pseudomonadota</taxon>
        <taxon>Alphaproteobacteria</taxon>
        <taxon>Rhodobacterales</taxon>
        <taxon>Roseobacteraceae</taxon>
        <taxon>Tateyamaria</taxon>
    </lineage>
</organism>
<feature type="transmembrane region" description="Helical" evidence="1">
    <location>
        <begin position="18"/>
        <end position="39"/>
    </location>
</feature>
<gene>
    <name evidence="2" type="ORF">BWR18_01575</name>
</gene>
<dbReference type="Proteomes" id="UP000186336">
    <property type="component" value="Chromosome"/>
</dbReference>
<dbReference type="EMBL" id="CP019312">
    <property type="protein sequence ID" value="APX10531.1"/>
    <property type="molecule type" value="Genomic_DNA"/>
</dbReference>
<name>A0A1P8MR56_9RHOB</name>
<accession>A0A1P8MR56</accession>
<dbReference type="KEGG" id="tom:BWR18_01575"/>
<evidence type="ECO:0000313" key="3">
    <source>
        <dbReference type="Proteomes" id="UP000186336"/>
    </source>
</evidence>
<dbReference type="STRING" id="299262.BWR18_01575"/>
<evidence type="ECO:0000313" key="2">
    <source>
        <dbReference type="EMBL" id="APX10531.1"/>
    </source>
</evidence>
<keyword evidence="1" id="KW-0812">Transmembrane</keyword>
<dbReference type="AlphaFoldDB" id="A0A1P8MR56"/>
<protein>
    <submittedName>
        <fullName evidence="2">Uncharacterized protein</fullName>
    </submittedName>
</protein>
<keyword evidence="1" id="KW-0472">Membrane</keyword>
<keyword evidence="1" id="KW-1133">Transmembrane helix</keyword>
<reference evidence="2 3" key="1">
    <citation type="submission" date="2017-01" db="EMBL/GenBank/DDBJ databases">
        <title>Complete genome of Tateyamaria omphalii DOK1-4 isolated from seawater in Dokdo.</title>
        <authorList>
            <person name="Kim J.H."/>
            <person name="Chi W.-J."/>
        </authorList>
    </citation>
    <scope>NUCLEOTIDE SEQUENCE [LARGE SCALE GENOMIC DNA]</scope>
    <source>
        <strain evidence="2 3">DOK1-4</strain>
    </source>
</reference>
<proteinExistence type="predicted"/>
<evidence type="ECO:0000256" key="1">
    <source>
        <dbReference type="SAM" id="Phobius"/>
    </source>
</evidence>